<dbReference type="InterPro" id="IPR003107">
    <property type="entry name" value="HAT"/>
</dbReference>
<dbReference type="PANTHER" id="PTHR23271">
    <property type="entry name" value="HEPATOCELLULAR CARCINOMA-ASSOCIATED ANTIGEN 66"/>
    <property type="match status" value="1"/>
</dbReference>
<dbReference type="EMBL" id="JAVRRL010000018">
    <property type="protein sequence ID" value="KAK5114309.1"/>
    <property type="molecule type" value="Genomic_DNA"/>
</dbReference>
<dbReference type="SMART" id="SM00386">
    <property type="entry name" value="HAT"/>
    <property type="match status" value="3"/>
</dbReference>
<evidence type="ECO:0000313" key="8">
    <source>
        <dbReference type="Proteomes" id="UP001310890"/>
    </source>
</evidence>
<sequence length="440" mass="49545">MAAASDKARFYLEQHIPELVDYERKGIFTRPEITAIASKRSDFEHILNARGSKPSDYARYAEYEINLDSLRKKRCHRLGIKGAKAYSGQRTVFFIMDRGTKKFPGDLGLWMQYIRFCQREKANKKLAKVLTGVLRLRPMEYGLWVVAAKWYAEEQGDMQTARSYMQRGLRFCKEKRELWLEYAKLEMVYLAKLAARRKILGLDEVVKEKEVQEDEDMIALPAVAAVDFQPEEVKGMEEVDAAALQKLAEAPAFTGAIPVAIFDAAMKQFENSSDVAEDFFHLVAGFREVPATKRVLQHILAHLQSTNPTSPETVLCEARLHTLGIDPSSVDFPSALGLTLRSIKSGLASVPEKQEPVLYEKALLLLLPYIQRHEELDEDVKTVIMTSVNRYLAALAGVSQLMTIKSGMVKTLIARTRSNGKLRVENVVGPIREMIAAGSS</sequence>
<dbReference type="Gene3D" id="1.25.40.10">
    <property type="entry name" value="Tetratricopeptide repeat domain"/>
    <property type="match status" value="1"/>
</dbReference>
<keyword evidence="4" id="KW-0677">Repeat</keyword>
<dbReference type="GO" id="GO:0034388">
    <property type="term" value="C:Pwp2p-containing subcomplex of 90S preribosome"/>
    <property type="evidence" value="ECO:0007669"/>
    <property type="project" value="TreeGrafter"/>
</dbReference>
<keyword evidence="5" id="KW-0539">Nucleus</keyword>
<protein>
    <recommendedName>
        <fullName evidence="6">U3 small nucleolar RNA-associated protein 6 N-terminal domain-containing protein</fullName>
    </recommendedName>
</protein>
<keyword evidence="3" id="KW-0698">rRNA processing</keyword>
<reference evidence="7" key="1">
    <citation type="submission" date="2023-08" db="EMBL/GenBank/DDBJ databases">
        <title>Black Yeasts Isolated from many extreme environments.</title>
        <authorList>
            <person name="Coleine C."/>
            <person name="Stajich J.E."/>
            <person name="Selbmann L."/>
        </authorList>
    </citation>
    <scope>NUCLEOTIDE SEQUENCE</scope>
    <source>
        <strain evidence="7">CCFEE 5401</strain>
    </source>
</reference>
<dbReference type="Proteomes" id="UP001310890">
    <property type="component" value="Unassembled WGS sequence"/>
</dbReference>
<dbReference type="InterPro" id="IPR055347">
    <property type="entry name" value="UTP6_N"/>
</dbReference>
<dbReference type="PANTHER" id="PTHR23271:SF1">
    <property type="entry name" value="U3 SMALL NUCLEOLAR RNA-ASSOCIATED PROTEIN 6 HOMOLOG"/>
    <property type="match status" value="1"/>
</dbReference>
<evidence type="ECO:0000313" key="7">
    <source>
        <dbReference type="EMBL" id="KAK5114309.1"/>
    </source>
</evidence>
<evidence type="ECO:0000256" key="3">
    <source>
        <dbReference type="ARBA" id="ARBA00022552"/>
    </source>
</evidence>
<gene>
    <name evidence="7" type="ORF">LTR62_002560</name>
</gene>
<evidence type="ECO:0000256" key="1">
    <source>
        <dbReference type="ARBA" id="ARBA00004604"/>
    </source>
</evidence>
<comment type="similarity">
    <text evidence="2">Belongs to the UTP6 family.</text>
</comment>
<evidence type="ECO:0000259" key="6">
    <source>
        <dbReference type="Pfam" id="PF08640"/>
    </source>
</evidence>
<dbReference type="GO" id="GO:0000462">
    <property type="term" value="P:maturation of SSU-rRNA from tricistronic rRNA transcript (SSU-rRNA, 5.8S rRNA, LSU-rRNA)"/>
    <property type="evidence" value="ECO:0007669"/>
    <property type="project" value="InterPro"/>
</dbReference>
<dbReference type="InterPro" id="IPR011990">
    <property type="entry name" value="TPR-like_helical_dom_sf"/>
</dbReference>
<name>A0AAN7TKR9_9PEZI</name>
<evidence type="ECO:0000256" key="5">
    <source>
        <dbReference type="ARBA" id="ARBA00023242"/>
    </source>
</evidence>
<dbReference type="InterPro" id="IPR013949">
    <property type="entry name" value="Utp6"/>
</dbReference>
<dbReference type="AlphaFoldDB" id="A0AAN7TKR9"/>
<feature type="domain" description="U3 small nucleolar RNA-associated protein 6 N-terminal" evidence="6">
    <location>
        <begin position="12"/>
        <end position="83"/>
    </location>
</feature>
<evidence type="ECO:0000256" key="2">
    <source>
        <dbReference type="ARBA" id="ARBA00010734"/>
    </source>
</evidence>
<organism evidence="7 8">
    <name type="scientific">Meristemomyces frigidus</name>
    <dbReference type="NCBI Taxonomy" id="1508187"/>
    <lineage>
        <taxon>Eukaryota</taxon>
        <taxon>Fungi</taxon>
        <taxon>Dikarya</taxon>
        <taxon>Ascomycota</taxon>
        <taxon>Pezizomycotina</taxon>
        <taxon>Dothideomycetes</taxon>
        <taxon>Dothideomycetidae</taxon>
        <taxon>Mycosphaerellales</taxon>
        <taxon>Teratosphaeriaceae</taxon>
        <taxon>Meristemomyces</taxon>
    </lineage>
</organism>
<comment type="caution">
    <text evidence="7">The sequence shown here is derived from an EMBL/GenBank/DDBJ whole genome shotgun (WGS) entry which is preliminary data.</text>
</comment>
<dbReference type="GO" id="GO:0030515">
    <property type="term" value="F:snoRNA binding"/>
    <property type="evidence" value="ECO:0007669"/>
    <property type="project" value="InterPro"/>
</dbReference>
<evidence type="ECO:0000256" key="4">
    <source>
        <dbReference type="ARBA" id="ARBA00022737"/>
    </source>
</evidence>
<proteinExistence type="inferred from homology"/>
<comment type="subcellular location">
    <subcellularLocation>
        <location evidence="1">Nucleus</location>
        <location evidence="1">Nucleolus</location>
    </subcellularLocation>
</comment>
<dbReference type="GO" id="GO:0032040">
    <property type="term" value="C:small-subunit processome"/>
    <property type="evidence" value="ECO:0007669"/>
    <property type="project" value="TreeGrafter"/>
</dbReference>
<dbReference type="SUPFAM" id="SSF48452">
    <property type="entry name" value="TPR-like"/>
    <property type="match status" value="1"/>
</dbReference>
<dbReference type="Pfam" id="PF08640">
    <property type="entry name" value="U3_assoc_6"/>
    <property type="match status" value="1"/>
</dbReference>
<accession>A0AAN7TKR9</accession>